<dbReference type="AlphaFoldDB" id="A0A4U8UMF0"/>
<accession>A0A4U8UMF0</accession>
<evidence type="ECO:0000313" key="3">
    <source>
        <dbReference type="Proteomes" id="UP000298663"/>
    </source>
</evidence>
<evidence type="ECO:0000256" key="1">
    <source>
        <dbReference type="SAM" id="MobiDB-lite"/>
    </source>
</evidence>
<proteinExistence type="predicted"/>
<dbReference type="EMBL" id="AZBU02000001">
    <property type="protein sequence ID" value="TMS34214.1"/>
    <property type="molecule type" value="Genomic_DNA"/>
</dbReference>
<protein>
    <submittedName>
        <fullName evidence="2">Uncharacterized protein</fullName>
    </submittedName>
</protein>
<organism evidence="2 3">
    <name type="scientific">Steinernema carpocapsae</name>
    <name type="common">Entomopathogenic nematode</name>
    <dbReference type="NCBI Taxonomy" id="34508"/>
    <lineage>
        <taxon>Eukaryota</taxon>
        <taxon>Metazoa</taxon>
        <taxon>Ecdysozoa</taxon>
        <taxon>Nematoda</taxon>
        <taxon>Chromadorea</taxon>
        <taxon>Rhabditida</taxon>
        <taxon>Tylenchina</taxon>
        <taxon>Panagrolaimomorpha</taxon>
        <taxon>Strongyloidoidea</taxon>
        <taxon>Steinernematidae</taxon>
        <taxon>Steinernema</taxon>
    </lineage>
</organism>
<dbReference type="Proteomes" id="UP000298663">
    <property type="component" value="Unassembled WGS sequence"/>
</dbReference>
<sequence length="93" mass="10855">MKGAGSKQLKTSPITYVDYQPPQPTTNDRFGAPDVLEASQRAENNFWRRSTNFVKFFIFWYAISIFEDYLDISGFYENEDWEVLVEVFPKKGA</sequence>
<keyword evidence="3" id="KW-1185">Reference proteome</keyword>
<comment type="caution">
    <text evidence="2">The sequence shown here is derived from an EMBL/GenBank/DDBJ whole genome shotgun (WGS) entry which is preliminary data.</text>
</comment>
<reference evidence="2 3" key="1">
    <citation type="journal article" date="2015" name="Genome Biol.">
        <title>Comparative genomics of Steinernema reveals deeply conserved gene regulatory networks.</title>
        <authorList>
            <person name="Dillman A.R."/>
            <person name="Macchietto M."/>
            <person name="Porter C.F."/>
            <person name="Rogers A."/>
            <person name="Williams B."/>
            <person name="Antoshechkin I."/>
            <person name="Lee M.M."/>
            <person name="Goodwin Z."/>
            <person name="Lu X."/>
            <person name="Lewis E.E."/>
            <person name="Goodrich-Blair H."/>
            <person name="Stock S.P."/>
            <person name="Adams B.J."/>
            <person name="Sternberg P.W."/>
            <person name="Mortazavi A."/>
        </authorList>
    </citation>
    <scope>NUCLEOTIDE SEQUENCE [LARGE SCALE GENOMIC DNA]</scope>
    <source>
        <strain evidence="2 3">ALL</strain>
    </source>
</reference>
<evidence type="ECO:0000313" key="2">
    <source>
        <dbReference type="EMBL" id="TMS34214.1"/>
    </source>
</evidence>
<feature type="region of interest" description="Disordered" evidence="1">
    <location>
        <begin position="1"/>
        <end position="26"/>
    </location>
</feature>
<name>A0A4U8UMF0_STECR</name>
<reference evidence="2 3" key="2">
    <citation type="journal article" date="2019" name="G3 (Bethesda)">
        <title>Hybrid Assembly of the Genome of the Entomopathogenic Nematode Steinernema carpocapsae Identifies the X-Chromosome.</title>
        <authorList>
            <person name="Serra L."/>
            <person name="Macchietto M."/>
            <person name="Macias-Munoz A."/>
            <person name="McGill C.J."/>
            <person name="Rodriguez I.M."/>
            <person name="Rodriguez B."/>
            <person name="Murad R."/>
            <person name="Mortazavi A."/>
        </authorList>
    </citation>
    <scope>NUCLEOTIDE SEQUENCE [LARGE SCALE GENOMIC DNA]</scope>
    <source>
        <strain evidence="2 3">ALL</strain>
    </source>
</reference>
<gene>
    <name evidence="2" type="ORF">L596_001848</name>
</gene>